<dbReference type="GO" id="GO:0005829">
    <property type="term" value="C:cytosol"/>
    <property type="evidence" value="ECO:0007669"/>
    <property type="project" value="TreeGrafter"/>
</dbReference>
<evidence type="ECO:0000313" key="1">
    <source>
        <dbReference type="EMBL" id="KGE03399.1"/>
    </source>
</evidence>
<dbReference type="Proteomes" id="UP000029640">
    <property type="component" value="Unassembled WGS sequence"/>
</dbReference>
<dbReference type="RefSeq" id="WP_035513279.1">
    <property type="nucleotide sequence ID" value="NZ_KN234745.1"/>
</dbReference>
<dbReference type="STRING" id="1265313.HRUBRA_01778"/>
<dbReference type="HOGENOM" id="CLU_044146_1_4_6"/>
<keyword evidence="2" id="KW-1185">Reference proteome</keyword>
<dbReference type="PANTHER" id="PTHR10000">
    <property type="entry name" value="PHOSPHOSERINE PHOSPHATASE"/>
    <property type="match status" value="1"/>
</dbReference>
<dbReference type="EMBL" id="AUVB01000054">
    <property type="protein sequence ID" value="KGE03399.1"/>
    <property type="molecule type" value="Genomic_DNA"/>
</dbReference>
<proteinExistence type="predicted"/>
<comment type="caution">
    <text evidence="1">The sequence shown here is derived from an EMBL/GenBank/DDBJ whole genome shotgun (WGS) entry which is preliminary data.</text>
</comment>
<dbReference type="PROSITE" id="PS01228">
    <property type="entry name" value="COF_1"/>
    <property type="match status" value="1"/>
</dbReference>
<gene>
    <name evidence="1" type="ORF">HRUBRA_01778</name>
</gene>
<dbReference type="Gene3D" id="3.30.1240.10">
    <property type="match status" value="1"/>
</dbReference>
<dbReference type="InterPro" id="IPR006379">
    <property type="entry name" value="HAD-SF_hydro_IIB"/>
</dbReference>
<accession>A0A095WXP3</accession>
<evidence type="ECO:0008006" key="3">
    <source>
        <dbReference type="Google" id="ProtNLM"/>
    </source>
</evidence>
<organism evidence="1 2">
    <name type="scientific">Pseudohaliea rubra DSM 19751</name>
    <dbReference type="NCBI Taxonomy" id="1265313"/>
    <lineage>
        <taxon>Bacteria</taxon>
        <taxon>Pseudomonadati</taxon>
        <taxon>Pseudomonadota</taxon>
        <taxon>Gammaproteobacteria</taxon>
        <taxon>Cellvibrionales</taxon>
        <taxon>Halieaceae</taxon>
        <taxon>Pseudohaliea</taxon>
    </lineage>
</organism>
<sequence length="273" mass="29881">MELVVFDLDGTLLNRESAISGYTRDTLKRLSRAGIAYTVATGRTLHGARDLLEGHGFLLPQAFKNGVVIYNPSLGRYSRQYLLTQDEIRHVLEAFISQSITPFLFTIEPGERHAVYHAPLQTRAEERLADMFRGDRDLPVLPISELPADADIANVSALGPEPGIRAVVDTVADEPGLIAYMGTAIEDQQLCWVDIHHHAGTKGDAVNCLKSELGLERVICFGDSDNDLSMFAAADEAYAPANAKAEVLAAANAVIGHHDEDGIARFLRERFDL</sequence>
<dbReference type="AlphaFoldDB" id="A0A095WXP3"/>
<protein>
    <recommendedName>
        <fullName evidence="3">Haloacid dehalogenase</fullName>
    </recommendedName>
</protein>
<reference evidence="1 2" key="1">
    <citation type="journal article" date="2014" name="Genome Announc.">
        <title>Genome Sequence of Gammaproteobacterial Pseudohaliea rubra Type Strain DSM 19751, Isolated from Coastal Seawater of the Mediterranean Sea.</title>
        <authorList>
            <person name="Spring S."/>
            <person name="Fiebig A."/>
            <person name="Riedel T."/>
            <person name="Goker M."/>
            <person name="Klenk H.P."/>
        </authorList>
    </citation>
    <scope>NUCLEOTIDE SEQUENCE [LARGE SCALE GENOMIC DNA]</scope>
    <source>
        <strain evidence="1 2">DSM 19751</strain>
    </source>
</reference>
<dbReference type="NCBIfam" id="TIGR01484">
    <property type="entry name" value="HAD-SF-IIB"/>
    <property type="match status" value="1"/>
</dbReference>
<dbReference type="GO" id="GO:0000287">
    <property type="term" value="F:magnesium ion binding"/>
    <property type="evidence" value="ECO:0007669"/>
    <property type="project" value="UniProtKB-ARBA"/>
</dbReference>
<dbReference type="InterPro" id="IPR023214">
    <property type="entry name" value="HAD_sf"/>
</dbReference>
<evidence type="ECO:0000313" key="2">
    <source>
        <dbReference type="Proteomes" id="UP000029640"/>
    </source>
</evidence>
<dbReference type="Pfam" id="PF08282">
    <property type="entry name" value="Hydrolase_3"/>
    <property type="match status" value="1"/>
</dbReference>
<dbReference type="OrthoDB" id="5498330at2"/>
<dbReference type="Gene3D" id="3.40.50.1000">
    <property type="entry name" value="HAD superfamily/HAD-like"/>
    <property type="match status" value="1"/>
</dbReference>
<name>A0A095WXP3_9GAMM</name>
<dbReference type="PANTHER" id="PTHR10000:SF8">
    <property type="entry name" value="HAD SUPERFAMILY HYDROLASE-LIKE, TYPE 3"/>
    <property type="match status" value="1"/>
</dbReference>
<dbReference type="GO" id="GO:0016791">
    <property type="term" value="F:phosphatase activity"/>
    <property type="evidence" value="ECO:0007669"/>
    <property type="project" value="TreeGrafter"/>
</dbReference>
<dbReference type="InterPro" id="IPR036412">
    <property type="entry name" value="HAD-like_sf"/>
</dbReference>
<dbReference type="eggNOG" id="COG0561">
    <property type="taxonomic scope" value="Bacteria"/>
</dbReference>
<dbReference type="PATRIC" id="fig|1265313.6.peg.1757"/>
<dbReference type="SUPFAM" id="SSF56784">
    <property type="entry name" value="HAD-like"/>
    <property type="match status" value="1"/>
</dbReference>